<gene>
    <name evidence="3" type="ORF">EHS25_009320</name>
</gene>
<dbReference type="Proteomes" id="UP000279259">
    <property type="component" value="Unassembled WGS sequence"/>
</dbReference>
<feature type="compositionally biased region" description="Low complexity" evidence="2">
    <location>
        <begin position="447"/>
        <end position="463"/>
    </location>
</feature>
<feature type="region of interest" description="Disordered" evidence="2">
    <location>
        <begin position="103"/>
        <end position="156"/>
    </location>
</feature>
<protein>
    <submittedName>
        <fullName evidence="3">Uncharacterized protein</fullName>
    </submittedName>
</protein>
<organism evidence="3 4">
    <name type="scientific">Saitozyma podzolica</name>
    <dbReference type="NCBI Taxonomy" id="1890683"/>
    <lineage>
        <taxon>Eukaryota</taxon>
        <taxon>Fungi</taxon>
        <taxon>Dikarya</taxon>
        <taxon>Basidiomycota</taxon>
        <taxon>Agaricomycotina</taxon>
        <taxon>Tremellomycetes</taxon>
        <taxon>Tremellales</taxon>
        <taxon>Trimorphomycetaceae</taxon>
        <taxon>Saitozyma</taxon>
    </lineage>
</organism>
<name>A0A427YLL0_9TREE</name>
<proteinExistence type="predicted"/>
<feature type="compositionally biased region" description="Polar residues" evidence="2">
    <location>
        <begin position="537"/>
        <end position="550"/>
    </location>
</feature>
<dbReference type="STRING" id="1890683.A0A427YLL0"/>
<keyword evidence="4" id="KW-1185">Reference proteome</keyword>
<feature type="region of interest" description="Disordered" evidence="2">
    <location>
        <begin position="606"/>
        <end position="667"/>
    </location>
</feature>
<accession>A0A427YLL0</accession>
<sequence length="1281" mass="138303">MSPMARPETGLAGLDGLDGPDYLIVPPPQGFVPPQLAHLYGTMQNPDPTSEFMYQLPRPVEGEGLEGNKEGEQAGQSVPLDVKALHHRLQTLGLNPSSESILTTTQNQPVAVHQSALSSAQPFSPWSASNDNPNPNPNPNPNLGSAFQPHQYHPLPAPAQHHYPTVTDLRPQDSISMYRPYRGPAPASMRSSRRGGTDVDRAPGEEFGIEYEEYTGDDFDQRSRGTRGGWETVNPPESDAPSVERLTLSPSEWTTGTYAGGMYGLRDRLLQAQAAQNSEAQHELSQYQNEASRLAAAIAKLEGAEDQLCTLQATLIAERVARTQIERDAKNEADSMRDCKTELAGAIRALRRARDEGKKTEEERRKIARAFEETKVQYHEELKVRDARAKGREEGRAEAWQEAERWMGGSPPIPVDRVQSLPAAVLQQTPMMQPSQPLAQPQGTYLPPNGQMPQQQGGFQTGPTPAPMHYQPQLGQQQQQHQHQQQQQQAIPPTLYQQPVPQQYVSPPAQAQGPSPPLNMPQPVRNVTPPYQPGQAPRQTMAQSAQFQTPTAPPSRVSPPQVQSQYAQSTAPLQQQHTATTLAAPPIVVVPPTQIVQPVMVPMPFPGQPGVPSTGPTQHAPQSVPHPSSALPTQPPTRAGTVAGYPSHPQPTLPSTTFQPPHPESVVRPHAADSFLDRVDHDPRFQQMLAGAPTRTVHTSAVPQSAAPSVNRNPSHSMGRSQVDLPEKPLPVPGVARAQTIRAPSNAGTNVTSGRPRRRFSLMEGLHAHSHSQSHLGDGDRYPVFPGAGGRGHSRQSSFTSADPAQYALPPSVDPSVMQTPMADPDRALTGRGSQRTTPSKSAKARSRVAGALRADTEIGDGELSNIDEAEEVEVSRVMPSMTSQRPPASVPSHHASQQSISHHTPHGAGFQRYAPSMPPMRPRPMPRMPAPLGGKPGSEPHYDPRQNRQHIAQMYGRDLAAALTDRLPEPESAYDVPRSHPLFVPPGLASQAVSGSVEDVQGPRISALGLEGMEEYDPNQGMGTGAGAGTGTGGPGTPARTARTAGTGTGAQSMKAPTIMIQPPSSRSNNVSAQNARPPSTIAPSRAPAPESQLADPTPITPRGPTSAAPTKRQTTIVTEYYDPPAARSVQPHKVPLPPSRSRAPTAYTHSPARTLLSPTETQRSYPRSKAAPSINIIDYAMRQPLPASRPTTIIEPQRLVSVATEVDHEDPDRNSRRQQSSISTRAMRRKPVSDPRQIPLPASRAPTHRAKASTYAGTVATIEEVTEEEPGKENRSRRV</sequence>
<feature type="region of interest" description="Disordered" evidence="2">
    <location>
        <begin position="183"/>
        <end position="203"/>
    </location>
</feature>
<feature type="compositionally biased region" description="Polar residues" evidence="2">
    <location>
        <begin position="434"/>
        <end position="443"/>
    </location>
</feature>
<evidence type="ECO:0000256" key="2">
    <source>
        <dbReference type="SAM" id="MobiDB-lite"/>
    </source>
</evidence>
<feature type="region of interest" description="Disordered" evidence="2">
    <location>
        <begin position="434"/>
        <end position="576"/>
    </location>
</feature>
<dbReference type="EMBL" id="RSCD01000007">
    <property type="protein sequence ID" value="RSH91950.1"/>
    <property type="molecule type" value="Genomic_DNA"/>
</dbReference>
<feature type="region of interest" description="Disordered" evidence="2">
    <location>
        <begin position="218"/>
        <end position="244"/>
    </location>
</feature>
<feature type="compositionally biased region" description="Low complexity" evidence="2">
    <location>
        <begin position="1038"/>
        <end position="1047"/>
    </location>
</feature>
<feature type="region of interest" description="Disordered" evidence="2">
    <location>
        <begin position="1204"/>
        <end position="1281"/>
    </location>
</feature>
<feature type="coiled-coil region" evidence="1">
    <location>
        <begin position="270"/>
        <end position="307"/>
    </location>
</feature>
<keyword evidence="1" id="KW-0175">Coiled coil</keyword>
<reference evidence="3 4" key="1">
    <citation type="submission" date="2018-11" db="EMBL/GenBank/DDBJ databases">
        <title>Genome sequence of Saitozyma podzolica DSM 27192.</title>
        <authorList>
            <person name="Aliyu H."/>
            <person name="Gorte O."/>
            <person name="Ochsenreither K."/>
        </authorList>
    </citation>
    <scope>NUCLEOTIDE SEQUENCE [LARGE SCALE GENOMIC DNA]</scope>
    <source>
        <strain evidence="3 4">DSM 27192</strain>
    </source>
</reference>
<feature type="region of interest" description="Disordered" evidence="2">
    <location>
        <begin position="695"/>
        <end position="727"/>
    </location>
</feature>
<feature type="region of interest" description="Disordered" evidence="2">
    <location>
        <begin position="786"/>
        <end position="922"/>
    </location>
</feature>
<feature type="compositionally biased region" description="Polar residues" evidence="2">
    <location>
        <begin position="832"/>
        <end position="841"/>
    </location>
</feature>
<feature type="compositionally biased region" description="Low complexity" evidence="2">
    <location>
        <begin position="893"/>
        <end position="903"/>
    </location>
</feature>
<feature type="compositionally biased region" description="Low complexity" evidence="2">
    <location>
        <begin position="476"/>
        <end position="513"/>
    </location>
</feature>
<feature type="compositionally biased region" description="Polar residues" evidence="2">
    <location>
        <begin position="1158"/>
        <end position="1167"/>
    </location>
</feature>
<feature type="compositionally biased region" description="Gly residues" evidence="2">
    <location>
        <begin position="1023"/>
        <end position="1037"/>
    </location>
</feature>
<feature type="compositionally biased region" description="Polar residues" evidence="2">
    <location>
        <begin position="566"/>
        <end position="576"/>
    </location>
</feature>
<feature type="compositionally biased region" description="Polar residues" evidence="2">
    <location>
        <begin position="103"/>
        <end position="131"/>
    </location>
</feature>
<feature type="compositionally biased region" description="Basic and acidic residues" evidence="2">
    <location>
        <begin position="1271"/>
        <end position="1281"/>
    </location>
</feature>
<evidence type="ECO:0000313" key="3">
    <source>
        <dbReference type="EMBL" id="RSH91950.1"/>
    </source>
</evidence>
<feature type="compositionally biased region" description="Polar residues" evidence="2">
    <location>
        <begin position="1064"/>
        <end position="1079"/>
    </location>
</feature>
<evidence type="ECO:0000256" key="1">
    <source>
        <dbReference type="SAM" id="Coils"/>
    </source>
</evidence>
<feature type="compositionally biased region" description="Acidic residues" evidence="2">
    <location>
        <begin position="858"/>
        <end position="873"/>
    </location>
</feature>
<dbReference type="OrthoDB" id="2589068at2759"/>
<comment type="caution">
    <text evidence="3">The sequence shown here is derived from an EMBL/GenBank/DDBJ whole genome shotgun (WGS) entry which is preliminary data.</text>
</comment>
<feature type="region of interest" description="Disordered" evidence="2">
    <location>
        <begin position="1015"/>
        <end position="1172"/>
    </location>
</feature>
<feature type="coiled-coil region" evidence="1">
    <location>
        <begin position="336"/>
        <end position="370"/>
    </location>
</feature>
<feature type="compositionally biased region" description="Polar residues" evidence="2">
    <location>
        <begin position="1109"/>
        <end position="1119"/>
    </location>
</feature>
<evidence type="ECO:0000313" key="4">
    <source>
        <dbReference type="Proteomes" id="UP000279259"/>
    </source>
</evidence>
<feature type="compositionally biased region" description="Polar residues" evidence="2">
    <location>
        <begin position="696"/>
        <end position="720"/>
    </location>
</feature>